<feature type="domain" description="RDRP core" evidence="3">
    <location>
        <begin position="439"/>
        <end position="1019"/>
    </location>
</feature>
<dbReference type="GO" id="GO:0003723">
    <property type="term" value="F:RNA binding"/>
    <property type="evidence" value="ECO:0007669"/>
    <property type="project" value="UniProtKB-KW"/>
</dbReference>
<dbReference type="Pfam" id="PF05183">
    <property type="entry name" value="RdRP"/>
    <property type="match status" value="1"/>
</dbReference>
<accession>A0A5B0MY20</accession>
<dbReference type="GO" id="GO:0003968">
    <property type="term" value="F:RNA-directed RNA polymerase activity"/>
    <property type="evidence" value="ECO:0007669"/>
    <property type="project" value="UniProtKB-KW"/>
</dbReference>
<dbReference type="InterPro" id="IPR007855">
    <property type="entry name" value="RDRP"/>
</dbReference>
<name>A0A5B0MY20_PUCGR</name>
<evidence type="ECO:0000313" key="7">
    <source>
        <dbReference type="Proteomes" id="UP000325313"/>
    </source>
</evidence>
<dbReference type="Proteomes" id="UP000325313">
    <property type="component" value="Unassembled WGS sequence"/>
</dbReference>
<proteinExistence type="inferred from homology"/>
<dbReference type="EC" id="2.7.7.48" evidence="1"/>
<feature type="region of interest" description="Disordered" evidence="2">
    <location>
        <begin position="1173"/>
        <end position="1197"/>
    </location>
</feature>
<dbReference type="PANTHER" id="PTHR23079:SF55">
    <property type="entry name" value="RNA-DIRECTED RNA POLYMERASE"/>
    <property type="match status" value="1"/>
</dbReference>
<dbReference type="EMBL" id="VSWC01000196">
    <property type="protein sequence ID" value="KAA1066508.1"/>
    <property type="molecule type" value="Genomic_DNA"/>
</dbReference>
<dbReference type="GO" id="GO:0031380">
    <property type="term" value="C:nuclear RNA-directed RNA polymerase complex"/>
    <property type="evidence" value="ECO:0007669"/>
    <property type="project" value="TreeGrafter"/>
</dbReference>
<evidence type="ECO:0000256" key="1">
    <source>
        <dbReference type="RuleBase" id="RU363098"/>
    </source>
</evidence>
<keyword evidence="1" id="KW-0696">RNA-directed RNA polymerase</keyword>
<evidence type="ECO:0000313" key="6">
    <source>
        <dbReference type="Proteomes" id="UP000324748"/>
    </source>
</evidence>
<dbReference type="GO" id="GO:0030422">
    <property type="term" value="P:siRNA processing"/>
    <property type="evidence" value="ECO:0007669"/>
    <property type="project" value="TreeGrafter"/>
</dbReference>
<reference evidence="6 7" key="1">
    <citation type="submission" date="2019-05" db="EMBL/GenBank/DDBJ databases">
        <title>Emergence of the Ug99 lineage of the wheat stem rust pathogen through somatic hybridization.</title>
        <authorList>
            <person name="Li F."/>
            <person name="Upadhyaya N.M."/>
            <person name="Sperschneider J."/>
            <person name="Matny O."/>
            <person name="Nguyen-Phuc H."/>
            <person name="Mago R."/>
            <person name="Raley C."/>
            <person name="Miller M.E."/>
            <person name="Silverstein K.A.T."/>
            <person name="Henningsen E."/>
            <person name="Hirsch C.D."/>
            <person name="Visser B."/>
            <person name="Pretorius Z.A."/>
            <person name="Steffenson B.J."/>
            <person name="Schwessinger B."/>
            <person name="Dodds P.N."/>
            <person name="Figueroa M."/>
        </authorList>
    </citation>
    <scope>NUCLEOTIDE SEQUENCE [LARGE SCALE GENOMIC DNA]</scope>
    <source>
        <strain evidence="4">21-0</strain>
        <strain evidence="5 7">Ug99</strain>
    </source>
</reference>
<comment type="catalytic activity">
    <reaction evidence="1">
        <text>RNA(n) + a ribonucleoside 5'-triphosphate = RNA(n+1) + diphosphate</text>
        <dbReference type="Rhea" id="RHEA:21248"/>
        <dbReference type="Rhea" id="RHEA-COMP:14527"/>
        <dbReference type="Rhea" id="RHEA-COMP:17342"/>
        <dbReference type="ChEBI" id="CHEBI:33019"/>
        <dbReference type="ChEBI" id="CHEBI:61557"/>
        <dbReference type="ChEBI" id="CHEBI:140395"/>
        <dbReference type="EC" id="2.7.7.48"/>
    </reaction>
</comment>
<comment type="caution">
    <text evidence="5">The sequence shown here is derived from an EMBL/GenBank/DDBJ whole genome shotgun (WGS) entry which is preliminary data.</text>
</comment>
<comment type="similarity">
    <text evidence="1">Belongs to the RdRP family.</text>
</comment>
<dbReference type="AlphaFoldDB" id="A0A5B0MY20"/>
<feature type="compositionally biased region" description="Acidic residues" evidence="2">
    <location>
        <begin position="1177"/>
        <end position="1186"/>
    </location>
</feature>
<dbReference type="InterPro" id="IPR057596">
    <property type="entry name" value="RDRP_core"/>
</dbReference>
<organism evidence="5 7">
    <name type="scientific">Puccinia graminis f. sp. tritici</name>
    <dbReference type="NCBI Taxonomy" id="56615"/>
    <lineage>
        <taxon>Eukaryota</taxon>
        <taxon>Fungi</taxon>
        <taxon>Dikarya</taxon>
        <taxon>Basidiomycota</taxon>
        <taxon>Pucciniomycotina</taxon>
        <taxon>Pucciniomycetes</taxon>
        <taxon>Pucciniales</taxon>
        <taxon>Pucciniaceae</taxon>
        <taxon>Puccinia</taxon>
    </lineage>
</organism>
<dbReference type="OrthoDB" id="6513042at2759"/>
<evidence type="ECO:0000256" key="2">
    <source>
        <dbReference type="SAM" id="MobiDB-lite"/>
    </source>
</evidence>
<keyword evidence="1" id="KW-0548">Nucleotidyltransferase</keyword>
<feature type="compositionally biased region" description="Basic and acidic residues" evidence="2">
    <location>
        <begin position="1187"/>
        <end position="1197"/>
    </location>
</feature>
<gene>
    <name evidence="4" type="ORF">PGT21_031875</name>
    <name evidence="5" type="ORF">PGTUg99_026420</name>
</gene>
<dbReference type="EMBL" id="VDEP01000440">
    <property type="protein sequence ID" value="KAA1081885.1"/>
    <property type="molecule type" value="Genomic_DNA"/>
</dbReference>
<keyword evidence="6" id="KW-1185">Reference proteome</keyword>
<keyword evidence="1" id="KW-0694">RNA-binding</keyword>
<evidence type="ECO:0000313" key="4">
    <source>
        <dbReference type="EMBL" id="KAA1066508.1"/>
    </source>
</evidence>
<sequence length="1246" mass="140689">MEVYARDLPTAGTQLETKLALITAVSQVIHRPPVLKSNEIRSNFQVDVRPLTHPQAHSHLQPSFHPTHTNRSQRLIATLTFPTSELGHRFLSAVVRNPVKIFNNLSPIQFEPSLRNGRRIIPHPQLIKSLKDSRFKETTEVIQELKELELTQKPIPISLIDFGRTCQHLNKPAFSSEYTLCLPSESSQLTFDIDQKFILLTWTTQERSKKIVIQLQTLRKIEACSPWVILELARPPQFEELVNKIPSYFTGPLPPQDKHDAGPRIRVHGYPHTKADVFPFVNNQIRIQFASETAFQNFCSLKVAVPLPKIIAFSRTIVEKDHYDPERIKAIHENLVCFTIPVAFQIESLLHNSILLPYQILRVCQALMGIDECVAERALVQFIEKYSENNQGTKNGLQASKPVYLQVLQEALKVSAQEANLNHLKIEGGDSFPCRTVTITPTRLHLQGPQIEQSNSILRLYQQTENFLRVSLADETGHRLRASREVEIHHLLRNRYRPFLTKGMILCGRKFEFLGYSNSALKDHQAWFVCPFYKGDQLVTAASIRAKLGDFSKVIRIPARYMARIAQAFTSTRRSLTLRPSEVTRMDDVERNGSCFTDGVGTISKDLVDEVHRVLNVGNIRKSISSTCYQIRLGGFKGMLSLDPTLKGKVVRMRPSMDKFDAPDSLTLDIAGTFTKPLVAYLNRPLIKLLEDLGIPSEVFLRLQDKIIRKVENSRSSPKLAGNLMQQYSMGSGSGMPSMLHKLSELLVDDRAVESDFIEECYDLMTVQCLRDLKYRGRIPLDKSYTLVGVADEDNFLPPDSIYVCVQNPNAAPVYLEGSFAVTRSPSLHPGDVRVVNAVGKLDPKRAPRLSSLVNCVAFPIQGERSLPSCLGGGDLDGDLFTVIGLPQLVPKRSKIQRPASYSPPEMRKLDRDCTIADGADFFLDYISSDLVGMIATRHLHIADQCPEGTLNESCIKLAELHSDAVDYPKTGVPVNIRSLPNPPVRMKPDFMCHEHDSSKEGEDYYESPNVLGKLFREIPADKIDIFIPASKIDDDIAELHRIRRTERKKFGGVYEPLDSNDRLSKLIVRRIKLKYPSSEEHRSILRFDDRLREELRSLMGWFGAELMKICKLNSVSTGQAGHHLAESEAFLGVIIMPCDRFQKRTALSRLLEQTSELFGLLKSEIIGSSARKTDEESAEIDELDDNDYRSGDSSERTADRNDRIFALHRAFVAWTVATHSQSNLFGTHSFGFISLGILLNQLFLD</sequence>
<dbReference type="Proteomes" id="UP000324748">
    <property type="component" value="Unassembled WGS sequence"/>
</dbReference>
<evidence type="ECO:0000259" key="3">
    <source>
        <dbReference type="Pfam" id="PF05183"/>
    </source>
</evidence>
<evidence type="ECO:0000313" key="5">
    <source>
        <dbReference type="EMBL" id="KAA1081885.1"/>
    </source>
</evidence>
<keyword evidence="1" id="KW-0808">Transferase</keyword>
<dbReference type="PANTHER" id="PTHR23079">
    <property type="entry name" value="RNA-DEPENDENT RNA POLYMERASE"/>
    <property type="match status" value="1"/>
</dbReference>
<protein>
    <recommendedName>
        <fullName evidence="1">RNA-dependent RNA polymerase</fullName>
        <ecNumber evidence="1">2.7.7.48</ecNumber>
    </recommendedName>
</protein>